<dbReference type="EMBL" id="DQ490952">
    <property type="protein sequence ID" value="ABE98753.1"/>
    <property type="molecule type" value="Genomic_DNA"/>
</dbReference>
<gene>
    <name evidence="1" type="primary">orf149-a</name>
</gene>
<evidence type="ECO:0000313" key="1">
    <source>
        <dbReference type="EMBL" id="ABE98753.1"/>
    </source>
</evidence>
<reference evidence="1" key="1">
    <citation type="journal article" date="2007" name="Genetics">
        <title>Comparisons among two fertile and three male-sterile mitochondrial genomes of maize.</title>
        <authorList>
            <person name="Allen J.O."/>
            <person name="Fauron C.M."/>
            <person name="Minx P."/>
            <person name="Roark L."/>
            <person name="Oddiraju S."/>
            <person name="Lin G.N."/>
            <person name="Meyer L."/>
            <person name="Sun H."/>
            <person name="Kim K."/>
            <person name="Wang C."/>
            <person name="Du F."/>
            <person name="Xu D."/>
            <person name="Gibson M."/>
            <person name="Cifrese J."/>
            <person name="Clifton S.W."/>
            <person name="Newton K.J."/>
        </authorList>
    </citation>
    <scope>NUCLEOTIDE SEQUENCE</scope>
</reference>
<geneLocation type="mitochondrion" evidence="1"/>
<protein>
    <submittedName>
        <fullName evidence="1">Uncharacterized protein orf149-a</fullName>
    </submittedName>
</protein>
<keyword evidence="1" id="KW-0496">Mitochondrion</keyword>
<dbReference type="AlphaFoldDB" id="Q1KKC7"/>
<accession>Q1KKC7</accession>
<name>Q1KKC7_MAIZE</name>
<organism evidence="1">
    <name type="scientific">Zea mays subsp. mays</name>
    <name type="common">maize</name>
    <dbReference type="NCBI Taxonomy" id="381124"/>
    <lineage>
        <taxon>Eukaryota</taxon>
        <taxon>Viridiplantae</taxon>
        <taxon>Streptophyta</taxon>
        <taxon>Embryophyta</taxon>
        <taxon>Tracheophyta</taxon>
        <taxon>Spermatophyta</taxon>
        <taxon>Magnoliopsida</taxon>
        <taxon>Liliopsida</taxon>
        <taxon>Poales</taxon>
        <taxon>Poaceae</taxon>
        <taxon>PACMAD clade</taxon>
        <taxon>Panicoideae</taxon>
        <taxon>Andropogonodae</taxon>
        <taxon>Andropogoneae</taxon>
        <taxon>Tripsacinae</taxon>
        <taxon>Zea</taxon>
    </lineage>
</organism>
<proteinExistence type="predicted"/>
<sequence>MIICEEYVFNSMYVNSRVERSMSTKSRTLSISGTGFLSIKKKIISDFITIRTAIYYLPIYLPGLVVRRDPTLLFTPLLQQKWIHHLLPMSNNVTNLPLIPRASMKKRVKQGWIRMFHLSKPLMPCAHSFLHARWQISQPGVYSRPRSLA</sequence>